<dbReference type="InterPro" id="IPR001647">
    <property type="entry name" value="HTH_TetR"/>
</dbReference>
<dbReference type="PROSITE" id="PS50977">
    <property type="entry name" value="HTH_TETR_2"/>
    <property type="match status" value="1"/>
</dbReference>
<evidence type="ECO:0000259" key="3">
    <source>
        <dbReference type="PROSITE" id="PS50977"/>
    </source>
</evidence>
<dbReference type="PANTHER" id="PTHR43479:SF11">
    <property type="entry name" value="ACREF_ENVCD OPERON REPRESSOR-RELATED"/>
    <property type="match status" value="1"/>
</dbReference>
<dbReference type="GO" id="GO:0003677">
    <property type="term" value="F:DNA binding"/>
    <property type="evidence" value="ECO:0007669"/>
    <property type="project" value="UniProtKB-UniRule"/>
</dbReference>
<accession>A0A9X2MW94</accession>
<reference evidence="4" key="1">
    <citation type="submission" date="2022-08" db="EMBL/GenBank/DDBJ databases">
        <title>The genomic sequence of strain Paenibacillus sp. SCIV0701.</title>
        <authorList>
            <person name="Zhao H."/>
        </authorList>
    </citation>
    <scope>NUCLEOTIDE SEQUENCE</scope>
    <source>
        <strain evidence="4">SCIV0701</strain>
    </source>
</reference>
<dbReference type="PANTHER" id="PTHR43479">
    <property type="entry name" value="ACREF/ENVCD OPERON REPRESSOR-RELATED"/>
    <property type="match status" value="1"/>
</dbReference>
<sequence>MPRTPEENERIRKSAKENIRAAAMEVFMEKGYHGAAIDDIAKRAGVSKGLMYNYYKGKEELLAAMVNKRIDEIKEVMQSAAALGSSEEQLAYIINGALANVEQRPREFRFYLHMQTQPEEDKVLSEYSQVLNKAMAQQFEAQCGMFAGLGESEARARSLYFSSSLQGAMLMIATLPGHYSVEKLKQQLIEQFCQ</sequence>
<dbReference type="EMBL" id="JANIPJ010000022">
    <property type="protein sequence ID" value="MCR2807048.1"/>
    <property type="molecule type" value="Genomic_DNA"/>
</dbReference>
<protein>
    <submittedName>
        <fullName evidence="4">TetR/AcrR family transcriptional regulator</fullName>
    </submittedName>
</protein>
<dbReference type="AlphaFoldDB" id="A0A9X2MW94"/>
<evidence type="ECO:0000256" key="1">
    <source>
        <dbReference type="ARBA" id="ARBA00023125"/>
    </source>
</evidence>
<dbReference type="Gene3D" id="1.10.357.10">
    <property type="entry name" value="Tetracycline Repressor, domain 2"/>
    <property type="match status" value="1"/>
</dbReference>
<dbReference type="PRINTS" id="PR00455">
    <property type="entry name" value="HTHTETR"/>
</dbReference>
<proteinExistence type="predicted"/>
<dbReference type="InterPro" id="IPR009057">
    <property type="entry name" value="Homeodomain-like_sf"/>
</dbReference>
<dbReference type="Proteomes" id="UP001141950">
    <property type="component" value="Unassembled WGS sequence"/>
</dbReference>
<feature type="DNA-binding region" description="H-T-H motif" evidence="2">
    <location>
        <begin position="36"/>
        <end position="55"/>
    </location>
</feature>
<comment type="caution">
    <text evidence="4">The sequence shown here is derived from an EMBL/GenBank/DDBJ whole genome shotgun (WGS) entry which is preliminary data.</text>
</comment>
<dbReference type="InterPro" id="IPR050624">
    <property type="entry name" value="HTH-type_Tx_Regulator"/>
</dbReference>
<organism evidence="4 5">
    <name type="scientific">Paenibacillus soyae</name>
    <dbReference type="NCBI Taxonomy" id="2969249"/>
    <lineage>
        <taxon>Bacteria</taxon>
        <taxon>Bacillati</taxon>
        <taxon>Bacillota</taxon>
        <taxon>Bacilli</taxon>
        <taxon>Bacillales</taxon>
        <taxon>Paenibacillaceae</taxon>
        <taxon>Paenibacillus</taxon>
    </lineage>
</organism>
<name>A0A9X2MW94_9BACL</name>
<feature type="domain" description="HTH tetR-type" evidence="3">
    <location>
        <begin position="13"/>
        <end position="73"/>
    </location>
</feature>
<dbReference type="RefSeq" id="WP_257451150.1">
    <property type="nucleotide sequence ID" value="NZ_JANIPJ010000022.1"/>
</dbReference>
<evidence type="ECO:0000313" key="5">
    <source>
        <dbReference type="Proteomes" id="UP001141950"/>
    </source>
</evidence>
<dbReference type="SUPFAM" id="SSF46689">
    <property type="entry name" value="Homeodomain-like"/>
    <property type="match status" value="1"/>
</dbReference>
<gene>
    <name evidence="4" type="ORF">NQZ67_24480</name>
</gene>
<evidence type="ECO:0000256" key="2">
    <source>
        <dbReference type="PROSITE-ProRule" id="PRU00335"/>
    </source>
</evidence>
<keyword evidence="5" id="KW-1185">Reference proteome</keyword>
<evidence type="ECO:0000313" key="4">
    <source>
        <dbReference type="EMBL" id="MCR2807048.1"/>
    </source>
</evidence>
<keyword evidence="1 2" id="KW-0238">DNA-binding</keyword>
<dbReference type="Pfam" id="PF00440">
    <property type="entry name" value="TetR_N"/>
    <property type="match status" value="1"/>
</dbReference>